<dbReference type="Gene3D" id="1.20.1560.10">
    <property type="entry name" value="ABC transporter type 1, transmembrane domain"/>
    <property type="match status" value="1"/>
</dbReference>
<dbReference type="OrthoDB" id="6500128at2759"/>
<dbReference type="RefSeq" id="XP_022093418.1">
    <property type="nucleotide sequence ID" value="XM_022237726.1"/>
</dbReference>
<keyword evidence="8 10" id="KW-0472">Membrane</keyword>
<evidence type="ECO:0000313" key="13">
    <source>
        <dbReference type="RefSeq" id="XP_022093418.1"/>
    </source>
</evidence>
<dbReference type="InterPro" id="IPR036640">
    <property type="entry name" value="ABC1_TM_sf"/>
</dbReference>
<evidence type="ECO:0000256" key="9">
    <source>
        <dbReference type="SAM" id="MobiDB-lite"/>
    </source>
</evidence>
<feature type="transmembrane region" description="Helical" evidence="10">
    <location>
        <begin position="178"/>
        <end position="198"/>
    </location>
</feature>
<dbReference type="SUPFAM" id="SSF90123">
    <property type="entry name" value="ABC transporter transmembrane region"/>
    <property type="match status" value="1"/>
</dbReference>
<feature type="transmembrane region" description="Helical" evidence="10">
    <location>
        <begin position="204"/>
        <end position="225"/>
    </location>
</feature>
<keyword evidence="4 10" id="KW-0812">Transmembrane</keyword>
<name>A0A8B7YJI8_ACAPL</name>
<feature type="transmembrane region" description="Helical" evidence="10">
    <location>
        <begin position="322"/>
        <end position="344"/>
    </location>
</feature>
<evidence type="ECO:0000256" key="2">
    <source>
        <dbReference type="ARBA" id="ARBA00009726"/>
    </source>
</evidence>
<comment type="similarity">
    <text evidence="2">Belongs to the ABC transporter superfamily. ABCC family. Conjugate transporter (TC 3.A.1.208) subfamily.</text>
</comment>
<evidence type="ECO:0000256" key="5">
    <source>
        <dbReference type="ARBA" id="ARBA00022741"/>
    </source>
</evidence>
<dbReference type="PROSITE" id="PS50929">
    <property type="entry name" value="ABC_TM1F"/>
    <property type="match status" value="1"/>
</dbReference>
<feature type="transmembrane region" description="Helical" evidence="10">
    <location>
        <begin position="289"/>
        <end position="310"/>
    </location>
</feature>
<dbReference type="KEGG" id="aplc:110980768"/>
<dbReference type="GO" id="GO:0016020">
    <property type="term" value="C:membrane"/>
    <property type="evidence" value="ECO:0007669"/>
    <property type="project" value="UniProtKB-SubCell"/>
</dbReference>
<evidence type="ECO:0000256" key="10">
    <source>
        <dbReference type="SAM" id="Phobius"/>
    </source>
</evidence>
<dbReference type="PANTHER" id="PTHR24223:SF456">
    <property type="entry name" value="MULTIDRUG RESISTANCE-ASSOCIATED PROTEIN LETHAL(2)03659"/>
    <property type="match status" value="1"/>
</dbReference>
<dbReference type="PANTHER" id="PTHR24223">
    <property type="entry name" value="ATP-BINDING CASSETTE SUB-FAMILY C"/>
    <property type="match status" value="1"/>
</dbReference>
<keyword evidence="12" id="KW-1185">Reference proteome</keyword>
<dbReference type="GO" id="GO:0005524">
    <property type="term" value="F:ATP binding"/>
    <property type="evidence" value="ECO:0007669"/>
    <property type="project" value="UniProtKB-KW"/>
</dbReference>
<reference evidence="13" key="1">
    <citation type="submission" date="2025-08" db="UniProtKB">
        <authorList>
            <consortium name="RefSeq"/>
        </authorList>
    </citation>
    <scope>IDENTIFICATION</scope>
</reference>
<dbReference type="FunFam" id="1.20.1560.10:FF:000026">
    <property type="entry name" value="Multidrug resistance-associated protein lethal(2)03659"/>
    <property type="match status" value="1"/>
</dbReference>
<feature type="domain" description="ABC transmembrane type-1" evidence="11">
    <location>
        <begin position="78"/>
        <end position="342"/>
    </location>
</feature>
<proteinExistence type="inferred from homology"/>
<dbReference type="CDD" id="cd18593">
    <property type="entry name" value="ABC_6TM_MRP4_D1_like"/>
    <property type="match status" value="1"/>
</dbReference>
<dbReference type="GeneID" id="110980768"/>
<feature type="transmembrane region" description="Helical" evidence="10">
    <location>
        <begin position="105"/>
        <end position="128"/>
    </location>
</feature>
<dbReference type="InterPro" id="IPR011527">
    <property type="entry name" value="ABC1_TM_dom"/>
</dbReference>
<feature type="region of interest" description="Disordered" evidence="9">
    <location>
        <begin position="410"/>
        <end position="467"/>
    </location>
</feature>
<feature type="transmembrane region" description="Helical" evidence="10">
    <location>
        <begin position="54"/>
        <end position="75"/>
    </location>
</feature>
<gene>
    <name evidence="13" type="primary">LOC110980768</name>
</gene>
<organism evidence="12 13">
    <name type="scientific">Acanthaster planci</name>
    <name type="common">Crown-of-thorns starfish</name>
    <dbReference type="NCBI Taxonomy" id="133434"/>
    <lineage>
        <taxon>Eukaryota</taxon>
        <taxon>Metazoa</taxon>
        <taxon>Echinodermata</taxon>
        <taxon>Eleutherozoa</taxon>
        <taxon>Asterozoa</taxon>
        <taxon>Asteroidea</taxon>
        <taxon>Valvatacea</taxon>
        <taxon>Valvatida</taxon>
        <taxon>Acanthasteridae</taxon>
        <taxon>Acanthaster</taxon>
    </lineage>
</organism>
<evidence type="ECO:0000259" key="11">
    <source>
        <dbReference type="PROSITE" id="PS50929"/>
    </source>
</evidence>
<comment type="subcellular location">
    <subcellularLocation>
        <location evidence="1">Membrane</location>
        <topology evidence="1">Multi-pass membrane protein</topology>
    </subcellularLocation>
</comment>
<dbReference type="GO" id="GO:0140359">
    <property type="term" value="F:ABC-type transporter activity"/>
    <property type="evidence" value="ECO:0007669"/>
    <property type="project" value="InterPro"/>
</dbReference>
<dbReference type="Pfam" id="PF00664">
    <property type="entry name" value="ABC_membrane"/>
    <property type="match status" value="1"/>
</dbReference>
<dbReference type="InterPro" id="IPR030240">
    <property type="entry name" value="ABCC4_TMD1"/>
</dbReference>
<sequence>MFGFFRRGHKRPLVEEDLYDVLPEESASVLVSKLQREWNKELEKSNFTGRPPSLCWALLRAFGVKFMLYGLPAFFQEVFLKMAQPVMLARLVLYFSTDLVSTTEAYLQAAGLSLSSLGLAVFHHWCFFGFARMGMRLRTACSALVFRKALKLSNIALGETTIGQLVNILSNDVNRFDMAFNFAHYLWIAPFQLIVLFLLCWREIGVSCLAGLSVLILMAPLQCYAGKLFSKLRSKTALLSDARLRIMNEVISGMRVIKIYAWEPSFGKLVAESRSKEIHKILHSSYLRALIDGLLFDSTLLTTFVTFVVYASLGNPVTSSKVFAVVSLFYGARLSLSLFFPLGVMNGAEGLVSIHRIQKFLLMEELERNADEATVDVTANAGSEKPAILLDEIKANGVVALRKANGESAAEDVTDASQRLEKEARTSSENYLIQSEGDQEVGDYVGPAGMEEDDDLDKPEPSLNTEDKKGIVVKNLYGSWNKVYLTHSTSEAFLSPPSYPITPAISNWFIWHNIFADFLNI</sequence>
<accession>A0A8B7YJI8</accession>
<evidence type="ECO:0000313" key="12">
    <source>
        <dbReference type="Proteomes" id="UP000694845"/>
    </source>
</evidence>
<evidence type="ECO:0000256" key="6">
    <source>
        <dbReference type="ARBA" id="ARBA00022840"/>
    </source>
</evidence>
<keyword evidence="3" id="KW-0813">Transport</keyword>
<protein>
    <submittedName>
        <fullName evidence="13">Multidrug resistance-associated protein 4-like</fullName>
    </submittedName>
</protein>
<keyword evidence="6" id="KW-0067">ATP-binding</keyword>
<evidence type="ECO:0000256" key="8">
    <source>
        <dbReference type="ARBA" id="ARBA00023136"/>
    </source>
</evidence>
<dbReference type="OMA" id="RIAFCTI"/>
<keyword evidence="7 10" id="KW-1133">Transmembrane helix</keyword>
<dbReference type="AlphaFoldDB" id="A0A8B7YJI8"/>
<keyword evidence="5" id="KW-0547">Nucleotide-binding</keyword>
<dbReference type="Proteomes" id="UP000694845">
    <property type="component" value="Unplaced"/>
</dbReference>
<evidence type="ECO:0000256" key="3">
    <source>
        <dbReference type="ARBA" id="ARBA00022448"/>
    </source>
</evidence>
<evidence type="ECO:0000256" key="7">
    <source>
        <dbReference type="ARBA" id="ARBA00022989"/>
    </source>
</evidence>
<evidence type="ECO:0000256" key="4">
    <source>
        <dbReference type="ARBA" id="ARBA00022692"/>
    </source>
</evidence>
<evidence type="ECO:0000256" key="1">
    <source>
        <dbReference type="ARBA" id="ARBA00004141"/>
    </source>
</evidence>
<dbReference type="InterPro" id="IPR050173">
    <property type="entry name" value="ABC_transporter_C-like"/>
</dbReference>